<gene>
    <name evidence="1" type="ORF">E6C50_17220</name>
</gene>
<name>A0A4S3ZPB9_9FLAO</name>
<dbReference type="Proteomes" id="UP000307507">
    <property type="component" value="Unassembled WGS sequence"/>
</dbReference>
<organism evidence="1 2">
    <name type="scientific">Flavobacterium supellecticarium</name>
    <dbReference type="NCBI Taxonomy" id="2565924"/>
    <lineage>
        <taxon>Bacteria</taxon>
        <taxon>Pseudomonadati</taxon>
        <taxon>Bacteroidota</taxon>
        <taxon>Flavobacteriia</taxon>
        <taxon>Flavobacteriales</taxon>
        <taxon>Flavobacteriaceae</taxon>
        <taxon>Flavobacterium</taxon>
    </lineage>
</organism>
<evidence type="ECO:0000313" key="1">
    <source>
        <dbReference type="EMBL" id="THF47306.1"/>
    </source>
</evidence>
<dbReference type="AlphaFoldDB" id="A0A4S3ZPB9"/>
<dbReference type="OrthoDB" id="9885493at2"/>
<protein>
    <submittedName>
        <fullName evidence="1">Uncharacterized protein</fullName>
    </submittedName>
</protein>
<accession>A0A4S3ZPB9</accession>
<sequence>MRLIEQYEKDGIVIDVNSLLTTSDAVIDIKQIMVMNNEEVLFCFDTVEDRIIMTQSADAFIAKYRDYLGTLEKKAAHVDTGCGCKSCK</sequence>
<dbReference type="EMBL" id="SSNZ01000013">
    <property type="protein sequence ID" value="THF47306.1"/>
    <property type="molecule type" value="Genomic_DNA"/>
</dbReference>
<keyword evidence="2" id="KW-1185">Reference proteome</keyword>
<reference evidence="1 2" key="1">
    <citation type="submission" date="2019-04" db="EMBL/GenBank/DDBJ databases">
        <title>Flavobacterium sp. nov. isolated from construction timber.</title>
        <authorList>
            <person name="Lin S.-Y."/>
            <person name="Chang C.-T."/>
            <person name="Young C.-C."/>
        </authorList>
    </citation>
    <scope>NUCLEOTIDE SEQUENCE [LARGE SCALE GENOMIC DNA]</scope>
    <source>
        <strain evidence="1 2">CC-CTC003</strain>
    </source>
</reference>
<evidence type="ECO:0000313" key="2">
    <source>
        <dbReference type="Proteomes" id="UP000307507"/>
    </source>
</evidence>
<proteinExistence type="predicted"/>
<comment type="caution">
    <text evidence="1">The sequence shown here is derived from an EMBL/GenBank/DDBJ whole genome shotgun (WGS) entry which is preliminary data.</text>
</comment>
<dbReference type="RefSeq" id="WP_136404492.1">
    <property type="nucleotide sequence ID" value="NZ_SSNZ01000013.1"/>
</dbReference>